<dbReference type="SUPFAM" id="SSF47473">
    <property type="entry name" value="EF-hand"/>
    <property type="match status" value="1"/>
</dbReference>
<evidence type="ECO:0000313" key="3">
    <source>
        <dbReference type="Proteomes" id="UP000735302"/>
    </source>
</evidence>
<dbReference type="AlphaFoldDB" id="A0AAV4BN60"/>
<feature type="domain" description="EF-hand" evidence="1">
    <location>
        <begin position="60"/>
        <end position="95"/>
    </location>
</feature>
<dbReference type="GO" id="GO:0005509">
    <property type="term" value="F:calcium ion binding"/>
    <property type="evidence" value="ECO:0007669"/>
    <property type="project" value="InterPro"/>
</dbReference>
<accession>A0AAV4BN60</accession>
<keyword evidence="3" id="KW-1185">Reference proteome</keyword>
<dbReference type="Gene3D" id="1.10.238.10">
    <property type="entry name" value="EF-hand"/>
    <property type="match status" value="1"/>
</dbReference>
<reference evidence="2 3" key="1">
    <citation type="journal article" date="2021" name="Elife">
        <title>Chloroplast acquisition without the gene transfer in kleptoplastic sea slugs, Plakobranchus ocellatus.</title>
        <authorList>
            <person name="Maeda T."/>
            <person name="Takahashi S."/>
            <person name="Yoshida T."/>
            <person name="Shimamura S."/>
            <person name="Takaki Y."/>
            <person name="Nagai Y."/>
            <person name="Toyoda A."/>
            <person name="Suzuki Y."/>
            <person name="Arimoto A."/>
            <person name="Ishii H."/>
            <person name="Satoh N."/>
            <person name="Nishiyama T."/>
            <person name="Hasebe M."/>
            <person name="Maruyama T."/>
            <person name="Minagawa J."/>
            <person name="Obokata J."/>
            <person name="Shigenobu S."/>
        </authorList>
    </citation>
    <scope>NUCLEOTIDE SEQUENCE [LARGE SCALE GENOMIC DNA]</scope>
</reference>
<comment type="caution">
    <text evidence="2">The sequence shown here is derived from an EMBL/GenBank/DDBJ whole genome shotgun (WGS) entry which is preliminary data.</text>
</comment>
<dbReference type="PROSITE" id="PS50222">
    <property type="entry name" value="EF_HAND_2"/>
    <property type="match status" value="1"/>
</dbReference>
<gene>
    <name evidence="2" type="ORF">PoB_004682400</name>
</gene>
<dbReference type="EMBL" id="BLXT01005154">
    <property type="protein sequence ID" value="GFO20319.1"/>
    <property type="molecule type" value="Genomic_DNA"/>
</dbReference>
<sequence>MPTCCAYNTSVPSTCSCGRIVIDPEYEDEALTIFSKYQSSFARRLKKPEAMNLLMTEFGLNENEAEIMFQAFDKDHNEVLSLWEFRQFYQTIGSNGHEMIQLFKKLEEGDSGNIDMEKAFDALKTVETAKGQLSEEEIEMFLKTTAGESKTIDLHKFLNLMCRLKVYKG</sequence>
<proteinExistence type="predicted"/>
<evidence type="ECO:0000313" key="2">
    <source>
        <dbReference type="EMBL" id="GFO20319.1"/>
    </source>
</evidence>
<organism evidence="2 3">
    <name type="scientific">Plakobranchus ocellatus</name>
    <dbReference type="NCBI Taxonomy" id="259542"/>
    <lineage>
        <taxon>Eukaryota</taxon>
        <taxon>Metazoa</taxon>
        <taxon>Spiralia</taxon>
        <taxon>Lophotrochozoa</taxon>
        <taxon>Mollusca</taxon>
        <taxon>Gastropoda</taxon>
        <taxon>Heterobranchia</taxon>
        <taxon>Euthyneura</taxon>
        <taxon>Panpulmonata</taxon>
        <taxon>Sacoglossa</taxon>
        <taxon>Placobranchoidea</taxon>
        <taxon>Plakobranchidae</taxon>
        <taxon>Plakobranchus</taxon>
    </lineage>
</organism>
<dbReference type="Proteomes" id="UP000735302">
    <property type="component" value="Unassembled WGS sequence"/>
</dbReference>
<evidence type="ECO:0000259" key="1">
    <source>
        <dbReference type="PROSITE" id="PS50222"/>
    </source>
</evidence>
<name>A0AAV4BN60_9GAST</name>
<dbReference type="InterPro" id="IPR002048">
    <property type="entry name" value="EF_hand_dom"/>
</dbReference>
<dbReference type="InterPro" id="IPR011992">
    <property type="entry name" value="EF-hand-dom_pair"/>
</dbReference>
<protein>
    <submittedName>
        <fullName evidence="2">Calmodulin-beta-like</fullName>
    </submittedName>
</protein>